<dbReference type="PROSITE" id="PS00599">
    <property type="entry name" value="AA_TRANSFER_CLASS_2"/>
    <property type="match status" value="1"/>
</dbReference>
<comment type="cofactor">
    <cofactor evidence="1 6">
        <name>pyridoxal 5'-phosphate</name>
        <dbReference type="ChEBI" id="CHEBI:597326"/>
    </cofactor>
</comment>
<keyword evidence="4 9" id="KW-0808">Transferase</keyword>
<dbReference type="InterPro" id="IPR004839">
    <property type="entry name" value="Aminotransferase_I/II_large"/>
</dbReference>
<dbReference type="CDD" id="cd00609">
    <property type="entry name" value="AAT_like"/>
    <property type="match status" value="1"/>
</dbReference>
<gene>
    <name evidence="9" type="ORF">EIG99_05370</name>
    <name evidence="8" type="ORF">I6J05_00890</name>
</gene>
<name>A0A143PA16_9STAP</name>
<dbReference type="AlphaFoldDB" id="A0A143PA16"/>
<evidence type="ECO:0000313" key="11">
    <source>
        <dbReference type="Proteomes" id="UP000595942"/>
    </source>
</evidence>
<dbReference type="GO" id="GO:0008483">
    <property type="term" value="F:transaminase activity"/>
    <property type="evidence" value="ECO:0007669"/>
    <property type="project" value="UniProtKB-KW"/>
</dbReference>
<evidence type="ECO:0000259" key="7">
    <source>
        <dbReference type="Pfam" id="PF00155"/>
    </source>
</evidence>
<dbReference type="Gene3D" id="3.40.640.10">
    <property type="entry name" value="Type I PLP-dependent aspartate aminotransferase-like (Major domain)"/>
    <property type="match status" value="1"/>
</dbReference>
<comment type="similarity">
    <text evidence="6">Belongs to the class-II pyridoxal-phosphate-dependent aminotransferase family.</text>
</comment>
<dbReference type="EMBL" id="RQTE01000088">
    <property type="protein sequence ID" value="RZI02740.1"/>
    <property type="molecule type" value="Genomic_DNA"/>
</dbReference>
<feature type="domain" description="Aminotransferase class I/classII large" evidence="7">
    <location>
        <begin position="7"/>
        <end position="312"/>
    </location>
</feature>
<evidence type="ECO:0000256" key="5">
    <source>
        <dbReference type="ARBA" id="ARBA00022898"/>
    </source>
</evidence>
<dbReference type="PANTHER" id="PTHR42885">
    <property type="entry name" value="HISTIDINOL-PHOSPHATE AMINOTRANSFERASE-RELATED"/>
    <property type="match status" value="1"/>
</dbReference>
<dbReference type="EMBL" id="CP068073">
    <property type="protein sequence ID" value="QQS82906.1"/>
    <property type="molecule type" value="Genomic_DNA"/>
</dbReference>
<proteinExistence type="inferred from homology"/>
<dbReference type="InterPro" id="IPR015424">
    <property type="entry name" value="PyrdxlP-dep_Trfase"/>
</dbReference>
<dbReference type="InterPro" id="IPR015421">
    <property type="entry name" value="PyrdxlP-dep_Trfase_major"/>
</dbReference>
<dbReference type="SUPFAM" id="SSF53383">
    <property type="entry name" value="PLP-dependent transferases"/>
    <property type="match status" value="1"/>
</dbReference>
<dbReference type="InterPro" id="IPR001917">
    <property type="entry name" value="Aminotrans_II_pyridoxalP_BS"/>
</dbReference>
<dbReference type="RefSeq" id="WP_047131711.1">
    <property type="nucleotide sequence ID" value="NZ_CP015114.1"/>
</dbReference>
<protein>
    <recommendedName>
        <fullName evidence="2">Putative pyridoxal phosphate-dependent acyltransferase</fullName>
    </recommendedName>
</protein>
<sequence length="334" mass="38353">MININQNESPIPALTQEEIINIVSTSDFKVYPEGQYHDFLQAYADYYNLNVNQVLAANGSDEWIQKCMLTLPKGPVLALNPDFVMYTEFAQQTDRPIEYVESDENFQFSLDTILSRIEEVQPAFFIMSVPHNPTGVQYPTEFLLAISDKLKSIGSYFVLDEAYIEFGKTIDIPLQSHLIIMKTLSKAFALAGLRIGIVISTPETIKQLNRLAHPYPMSTLSLRLAEALFKDQKRVKQLIAEQRFLCRKLQDIFNQYVADKITIIPSQANFVFTYGKHARELGEYVKAHGFLPRIYKEPLLSEAVRYSIATEQELDQLEMIVKEWSDQFELQKTT</sequence>
<dbReference type="OrthoDB" id="9813612at2"/>
<evidence type="ECO:0000313" key="9">
    <source>
        <dbReference type="EMBL" id="RZI02740.1"/>
    </source>
</evidence>
<reference evidence="9 10" key="1">
    <citation type="submission" date="2018-11" db="EMBL/GenBank/DDBJ databases">
        <title>Genomic profiling of Staphylococcus species from a Poultry farm system in KwaZulu-Natal, South Africa.</title>
        <authorList>
            <person name="Amoako D.G."/>
            <person name="Somboro A.M."/>
            <person name="Abia A.L.K."/>
            <person name="Bester L.A."/>
            <person name="Essack S.Y."/>
        </authorList>
    </citation>
    <scope>NUCLEOTIDE SEQUENCE [LARGE SCALE GENOMIC DNA]</scope>
    <source>
        <strain evidence="9 10">SA11</strain>
    </source>
</reference>
<keyword evidence="5 6" id="KW-0663">Pyridoxal phosphate</keyword>
<dbReference type="Proteomes" id="UP000293854">
    <property type="component" value="Unassembled WGS sequence"/>
</dbReference>
<dbReference type="KEGG" id="scv:A4G25_04765"/>
<evidence type="ECO:0000256" key="3">
    <source>
        <dbReference type="ARBA" id="ARBA00022576"/>
    </source>
</evidence>
<dbReference type="Pfam" id="PF00155">
    <property type="entry name" value="Aminotran_1_2"/>
    <property type="match status" value="1"/>
</dbReference>
<dbReference type="PANTHER" id="PTHR42885:SF2">
    <property type="entry name" value="HISTIDINOL-PHOSPHATE AMINOTRANSFERASE"/>
    <property type="match status" value="1"/>
</dbReference>
<organism evidence="9 10">
    <name type="scientific">Staphylococcus condimenti</name>
    <dbReference type="NCBI Taxonomy" id="70255"/>
    <lineage>
        <taxon>Bacteria</taxon>
        <taxon>Bacillati</taxon>
        <taxon>Bacillota</taxon>
        <taxon>Bacilli</taxon>
        <taxon>Bacillales</taxon>
        <taxon>Staphylococcaceae</taxon>
        <taxon>Staphylococcus</taxon>
    </lineage>
</organism>
<evidence type="ECO:0000256" key="1">
    <source>
        <dbReference type="ARBA" id="ARBA00001933"/>
    </source>
</evidence>
<reference evidence="8 11" key="2">
    <citation type="submission" date="2021-01" db="EMBL/GenBank/DDBJ databases">
        <title>FDA dAtabase for Regulatory Grade micrObial Sequences (FDA-ARGOS): Supporting development and validation of Infectious Disease Dx tests.</title>
        <authorList>
            <person name="Sproer C."/>
            <person name="Gronow S."/>
            <person name="Severitt S."/>
            <person name="Schroder I."/>
            <person name="Tallon L."/>
            <person name="Sadzewicz L."/>
            <person name="Zhao X."/>
            <person name="Boylan J."/>
            <person name="Ott S."/>
            <person name="Bowen H."/>
            <person name="Vavikolanu K."/>
            <person name="Mehta A."/>
            <person name="Aluvathingal J."/>
            <person name="Nadendla S."/>
            <person name="Lowell S."/>
            <person name="Myers T."/>
            <person name="Yan Y."/>
            <person name="Sichtig H."/>
        </authorList>
    </citation>
    <scope>NUCLEOTIDE SEQUENCE [LARGE SCALE GENOMIC DNA]</scope>
    <source>
        <strain evidence="8 11">FDAARGOS_1148</strain>
    </source>
</reference>
<dbReference type="GeneID" id="93727168"/>
<accession>A0A143PA16</accession>
<dbReference type="Gene3D" id="3.90.1150.10">
    <property type="entry name" value="Aspartate Aminotransferase, domain 1"/>
    <property type="match status" value="1"/>
</dbReference>
<evidence type="ECO:0000313" key="8">
    <source>
        <dbReference type="EMBL" id="QQS82906.1"/>
    </source>
</evidence>
<evidence type="ECO:0000256" key="2">
    <source>
        <dbReference type="ARBA" id="ARBA00015148"/>
    </source>
</evidence>
<dbReference type="InterPro" id="IPR015422">
    <property type="entry name" value="PyrdxlP-dep_Trfase_small"/>
</dbReference>
<evidence type="ECO:0000256" key="6">
    <source>
        <dbReference type="RuleBase" id="RU003693"/>
    </source>
</evidence>
<dbReference type="GO" id="GO:0030170">
    <property type="term" value="F:pyridoxal phosphate binding"/>
    <property type="evidence" value="ECO:0007669"/>
    <property type="project" value="InterPro"/>
</dbReference>
<evidence type="ECO:0000313" key="10">
    <source>
        <dbReference type="Proteomes" id="UP000293854"/>
    </source>
</evidence>
<keyword evidence="3 9" id="KW-0032">Aminotransferase</keyword>
<keyword evidence="11" id="KW-1185">Reference proteome</keyword>
<dbReference type="Proteomes" id="UP000595942">
    <property type="component" value="Chromosome"/>
</dbReference>
<evidence type="ECO:0000256" key="4">
    <source>
        <dbReference type="ARBA" id="ARBA00022679"/>
    </source>
</evidence>